<accession>A0A2K3KES1</accession>
<evidence type="ECO:0000313" key="1">
    <source>
        <dbReference type="EMBL" id="PNX64794.1"/>
    </source>
</evidence>
<dbReference type="EMBL" id="ASHM01170387">
    <property type="protein sequence ID" value="PNX64794.1"/>
    <property type="molecule type" value="Genomic_DNA"/>
</dbReference>
<dbReference type="AlphaFoldDB" id="A0A2K3KES1"/>
<sequence>MEAAGDVAAVDHLDAFHHFML</sequence>
<reference evidence="1 2" key="2">
    <citation type="journal article" date="2017" name="Front. Plant Sci.">
        <title>Gene Classification and Mining of Molecular Markers Useful in Red Clover (Trifolium pratense) Breeding.</title>
        <authorList>
            <person name="Istvanek J."/>
            <person name="Dluhosova J."/>
            <person name="Dluhos P."/>
            <person name="Patkova L."/>
            <person name="Nedelnik J."/>
            <person name="Repkova J."/>
        </authorList>
    </citation>
    <scope>NUCLEOTIDE SEQUENCE [LARGE SCALE GENOMIC DNA]</scope>
    <source>
        <strain evidence="2">cv. Tatra</strain>
        <tissue evidence="1">Young leaves</tissue>
    </source>
</reference>
<comment type="caution">
    <text evidence="1">The sequence shown here is derived from an EMBL/GenBank/DDBJ whole genome shotgun (WGS) entry which is preliminary data.</text>
</comment>
<dbReference type="Proteomes" id="UP000236291">
    <property type="component" value="Unassembled WGS sequence"/>
</dbReference>
<gene>
    <name evidence="1" type="ORF">L195_g062289</name>
</gene>
<evidence type="ECO:0000313" key="2">
    <source>
        <dbReference type="Proteomes" id="UP000236291"/>
    </source>
</evidence>
<organism evidence="1 2">
    <name type="scientific">Trifolium pratense</name>
    <name type="common">Red clover</name>
    <dbReference type="NCBI Taxonomy" id="57577"/>
    <lineage>
        <taxon>Eukaryota</taxon>
        <taxon>Viridiplantae</taxon>
        <taxon>Streptophyta</taxon>
        <taxon>Embryophyta</taxon>
        <taxon>Tracheophyta</taxon>
        <taxon>Spermatophyta</taxon>
        <taxon>Magnoliopsida</taxon>
        <taxon>eudicotyledons</taxon>
        <taxon>Gunneridae</taxon>
        <taxon>Pentapetalae</taxon>
        <taxon>rosids</taxon>
        <taxon>fabids</taxon>
        <taxon>Fabales</taxon>
        <taxon>Fabaceae</taxon>
        <taxon>Papilionoideae</taxon>
        <taxon>50 kb inversion clade</taxon>
        <taxon>NPAAA clade</taxon>
        <taxon>Hologalegina</taxon>
        <taxon>IRL clade</taxon>
        <taxon>Trifolieae</taxon>
        <taxon>Trifolium</taxon>
    </lineage>
</organism>
<reference evidence="1 2" key="1">
    <citation type="journal article" date="2014" name="Am. J. Bot.">
        <title>Genome assembly and annotation for red clover (Trifolium pratense; Fabaceae).</title>
        <authorList>
            <person name="Istvanek J."/>
            <person name="Jaros M."/>
            <person name="Krenek A."/>
            <person name="Repkova J."/>
        </authorList>
    </citation>
    <scope>NUCLEOTIDE SEQUENCE [LARGE SCALE GENOMIC DNA]</scope>
    <source>
        <strain evidence="2">cv. Tatra</strain>
        <tissue evidence="1">Young leaves</tissue>
    </source>
</reference>
<proteinExistence type="predicted"/>
<feature type="non-terminal residue" evidence="1">
    <location>
        <position position="21"/>
    </location>
</feature>
<protein>
    <submittedName>
        <fullName evidence="1">Uncharacterized protein</fullName>
    </submittedName>
</protein>
<name>A0A2K3KES1_TRIPR</name>